<dbReference type="SUPFAM" id="SSF56112">
    <property type="entry name" value="Protein kinase-like (PK-like)"/>
    <property type="match status" value="1"/>
</dbReference>
<dbReference type="FunCoup" id="A0A2T3AV35">
    <property type="interactions" value="20"/>
</dbReference>
<dbReference type="RefSeq" id="XP_024718526.1">
    <property type="nucleotide sequence ID" value="XM_024861973.1"/>
</dbReference>
<proteinExistence type="predicted"/>
<evidence type="ECO:0000313" key="2">
    <source>
        <dbReference type="EMBL" id="PSS12528.1"/>
    </source>
</evidence>
<evidence type="ECO:0000259" key="1">
    <source>
        <dbReference type="Pfam" id="PF01636"/>
    </source>
</evidence>
<dbReference type="PANTHER" id="PTHR36091">
    <property type="entry name" value="ALTERED INHERITANCE OF MITOCHONDRIA PROTEIN 9, MITOCHONDRIAL"/>
    <property type="match status" value="1"/>
</dbReference>
<dbReference type="InParanoid" id="A0A2T3AV35"/>
<dbReference type="InterPro" id="IPR051035">
    <property type="entry name" value="Mito_inheritance_9"/>
</dbReference>
<accession>A0A2T3AV35</accession>
<gene>
    <name evidence="2" type="ORF">M430DRAFT_126148</name>
</gene>
<evidence type="ECO:0000313" key="3">
    <source>
        <dbReference type="Proteomes" id="UP000241818"/>
    </source>
</evidence>
<dbReference type="InterPro" id="IPR002575">
    <property type="entry name" value="Aminoglycoside_PTrfase"/>
</dbReference>
<dbReference type="GeneID" id="36570054"/>
<dbReference type="AlphaFoldDB" id="A0A2T3AV35"/>
<dbReference type="InterPro" id="IPR011009">
    <property type="entry name" value="Kinase-like_dom_sf"/>
</dbReference>
<dbReference type="GO" id="GO:0005739">
    <property type="term" value="C:mitochondrion"/>
    <property type="evidence" value="ECO:0007669"/>
    <property type="project" value="TreeGrafter"/>
</dbReference>
<protein>
    <recommendedName>
        <fullName evidence="1">Aminoglycoside phosphotransferase domain-containing protein</fullName>
    </recommendedName>
</protein>
<sequence>MFVVEDISEEELYRYTRNRWIYNESLQLSKRYLKFDLQQLLKAAVTAVSSEGARYCTRVLKCREGLNNKVYLLTMDNGSEVLAKLPNPIAGPAYFTTASEVATREFLRDVLDIPTPRVIAWSADPNNSVGAEYILEEKAPGKPLGSLWYQWPMKHRLKMISQIVEIERKLASTKFVKSGCIYFRSDISEDMSSDITLTTGVPIHSSVHERFKLGPLVSSGLWRGDRAGMDMNRGPYNGPLEFVEAMATNEIKFIKTYAHPRMNYHRSSIEPELPEEVLDLLDRYLQLAPAIVPPPGTDDTHSPTLWHPDLHLDNVFVDPDSKQITRIIDWQSAAIMPLYYQCGVPRMFHHPRTVGDGWALSKLPEDYDSLDQSEKAKIDSDRKSEACHKYYEAETKSKNPRHWAALQLENADMRIEPSRLVINVWEDHDVFFLRRALLSIVEQWQDLCPGSDICPVSFTEQELAVHAAEEESMSNVGEILRLFRENWGLPSDGMVDPTDYDRIRIAVAELRDSFIEDADNDAEKELFARLWPYQDADS</sequence>
<dbReference type="Pfam" id="PF01636">
    <property type="entry name" value="APH"/>
    <property type="match status" value="1"/>
</dbReference>
<dbReference type="PANTHER" id="PTHR36091:SF2">
    <property type="entry name" value="AMINOGLYCOSIDE PHOSPHOTRANSFERASE DOMAIN-CONTAINING PROTEIN"/>
    <property type="match status" value="1"/>
</dbReference>
<name>A0A2T3AV35_AMORE</name>
<organism evidence="2 3">
    <name type="scientific">Amorphotheca resinae ATCC 22711</name>
    <dbReference type="NCBI Taxonomy" id="857342"/>
    <lineage>
        <taxon>Eukaryota</taxon>
        <taxon>Fungi</taxon>
        <taxon>Dikarya</taxon>
        <taxon>Ascomycota</taxon>
        <taxon>Pezizomycotina</taxon>
        <taxon>Leotiomycetes</taxon>
        <taxon>Helotiales</taxon>
        <taxon>Amorphothecaceae</taxon>
        <taxon>Amorphotheca</taxon>
    </lineage>
</organism>
<dbReference type="OrthoDB" id="2968323at2759"/>
<keyword evidence="3" id="KW-1185">Reference proteome</keyword>
<dbReference type="EMBL" id="KZ679015">
    <property type="protein sequence ID" value="PSS12528.1"/>
    <property type="molecule type" value="Genomic_DNA"/>
</dbReference>
<dbReference type="Gene3D" id="3.90.1200.10">
    <property type="match status" value="1"/>
</dbReference>
<reference evidence="2 3" key="1">
    <citation type="journal article" date="2018" name="New Phytol.">
        <title>Comparative genomics and transcriptomics depict ericoid mycorrhizal fungi as versatile saprotrophs and plant mutualists.</title>
        <authorList>
            <person name="Martino E."/>
            <person name="Morin E."/>
            <person name="Grelet G.A."/>
            <person name="Kuo A."/>
            <person name="Kohler A."/>
            <person name="Daghino S."/>
            <person name="Barry K.W."/>
            <person name="Cichocki N."/>
            <person name="Clum A."/>
            <person name="Dockter R.B."/>
            <person name="Hainaut M."/>
            <person name="Kuo R.C."/>
            <person name="LaButti K."/>
            <person name="Lindahl B.D."/>
            <person name="Lindquist E.A."/>
            <person name="Lipzen A."/>
            <person name="Khouja H.R."/>
            <person name="Magnuson J."/>
            <person name="Murat C."/>
            <person name="Ohm R.A."/>
            <person name="Singer S.W."/>
            <person name="Spatafora J.W."/>
            <person name="Wang M."/>
            <person name="Veneault-Fourrey C."/>
            <person name="Henrissat B."/>
            <person name="Grigoriev I.V."/>
            <person name="Martin F.M."/>
            <person name="Perotto S."/>
        </authorList>
    </citation>
    <scope>NUCLEOTIDE SEQUENCE [LARGE SCALE GENOMIC DNA]</scope>
    <source>
        <strain evidence="2 3">ATCC 22711</strain>
    </source>
</reference>
<feature type="domain" description="Aminoglycoside phosphotransferase" evidence="1">
    <location>
        <begin position="258"/>
        <end position="340"/>
    </location>
</feature>
<dbReference type="Proteomes" id="UP000241818">
    <property type="component" value="Unassembled WGS sequence"/>
</dbReference>